<evidence type="ECO:0000313" key="1">
    <source>
        <dbReference type="EMBL" id="KAF7288141.1"/>
    </source>
</evidence>
<dbReference type="AlphaFoldDB" id="A0A8H6RWE6"/>
<dbReference type="EMBL" id="JACAZE010000050">
    <property type="protein sequence ID" value="KAF7288141.1"/>
    <property type="molecule type" value="Genomic_DNA"/>
</dbReference>
<dbReference type="Proteomes" id="UP000613580">
    <property type="component" value="Unassembled WGS sequence"/>
</dbReference>
<keyword evidence="2" id="KW-1185">Reference proteome</keyword>
<accession>A0A8H6RWE6</accession>
<evidence type="ECO:0000313" key="2">
    <source>
        <dbReference type="Proteomes" id="UP000613580"/>
    </source>
</evidence>
<sequence length="91" mass="10586">MRQRKPAATRMRATEGAFAMQWPRAAREGGEYAHSFTLAQGCFGTRRQPESMLQAIYDILVWTLWASANPLIRKFLRTIRDRIRDQHLLPV</sequence>
<name>A0A8H6RWE6_MYCCL</name>
<comment type="caution">
    <text evidence="1">The sequence shown here is derived from an EMBL/GenBank/DDBJ whole genome shotgun (WGS) entry which is preliminary data.</text>
</comment>
<gene>
    <name evidence="1" type="ORF">HMN09_01423300</name>
</gene>
<proteinExistence type="predicted"/>
<organism evidence="1 2">
    <name type="scientific">Mycena chlorophos</name>
    <name type="common">Agaric fungus</name>
    <name type="synonym">Agaricus chlorophos</name>
    <dbReference type="NCBI Taxonomy" id="658473"/>
    <lineage>
        <taxon>Eukaryota</taxon>
        <taxon>Fungi</taxon>
        <taxon>Dikarya</taxon>
        <taxon>Basidiomycota</taxon>
        <taxon>Agaricomycotina</taxon>
        <taxon>Agaricomycetes</taxon>
        <taxon>Agaricomycetidae</taxon>
        <taxon>Agaricales</taxon>
        <taxon>Marasmiineae</taxon>
        <taxon>Mycenaceae</taxon>
        <taxon>Mycena</taxon>
    </lineage>
</organism>
<protein>
    <submittedName>
        <fullName evidence="1">Uncharacterized protein</fullName>
    </submittedName>
</protein>
<reference evidence="1" key="1">
    <citation type="submission" date="2020-05" db="EMBL/GenBank/DDBJ databases">
        <title>Mycena genomes resolve the evolution of fungal bioluminescence.</title>
        <authorList>
            <person name="Tsai I.J."/>
        </authorList>
    </citation>
    <scope>NUCLEOTIDE SEQUENCE</scope>
    <source>
        <strain evidence="1">110903Hualien_Pintung</strain>
    </source>
</reference>